<name>A0A5J4UVM2_9EUKA</name>
<protein>
    <submittedName>
        <fullName evidence="1">Uncharacterized protein</fullName>
    </submittedName>
</protein>
<evidence type="ECO:0000313" key="1">
    <source>
        <dbReference type="EMBL" id="KAA6374508.1"/>
    </source>
</evidence>
<evidence type="ECO:0000313" key="2">
    <source>
        <dbReference type="Proteomes" id="UP000324800"/>
    </source>
</evidence>
<sequence>MGSIKSKTHIQCVPKLIQIGNKIFGPNKLALAKRLNCSSWPFPCWLCSFERTDRDFSGMPCKSETSE</sequence>
<reference evidence="1 2" key="1">
    <citation type="submission" date="2019-03" db="EMBL/GenBank/DDBJ databases">
        <title>Single cell metagenomics reveals metabolic interactions within the superorganism composed of flagellate Streblomastix strix and complex community of Bacteroidetes bacteria on its surface.</title>
        <authorList>
            <person name="Treitli S.C."/>
            <person name="Kolisko M."/>
            <person name="Husnik F."/>
            <person name="Keeling P."/>
            <person name="Hampl V."/>
        </authorList>
    </citation>
    <scope>NUCLEOTIDE SEQUENCE [LARGE SCALE GENOMIC DNA]</scope>
    <source>
        <strain evidence="1">ST1C</strain>
    </source>
</reference>
<dbReference type="Proteomes" id="UP000324800">
    <property type="component" value="Unassembled WGS sequence"/>
</dbReference>
<dbReference type="EMBL" id="SNRW01011925">
    <property type="protein sequence ID" value="KAA6374508.1"/>
    <property type="molecule type" value="Genomic_DNA"/>
</dbReference>
<gene>
    <name evidence="1" type="ORF">EZS28_029965</name>
</gene>
<comment type="caution">
    <text evidence="1">The sequence shown here is derived from an EMBL/GenBank/DDBJ whole genome shotgun (WGS) entry which is preliminary data.</text>
</comment>
<organism evidence="1 2">
    <name type="scientific">Streblomastix strix</name>
    <dbReference type="NCBI Taxonomy" id="222440"/>
    <lineage>
        <taxon>Eukaryota</taxon>
        <taxon>Metamonada</taxon>
        <taxon>Preaxostyla</taxon>
        <taxon>Oxymonadida</taxon>
        <taxon>Streblomastigidae</taxon>
        <taxon>Streblomastix</taxon>
    </lineage>
</organism>
<proteinExistence type="predicted"/>
<accession>A0A5J4UVM2</accession>
<dbReference type="AlphaFoldDB" id="A0A5J4UVM2"/>